<dbReference type="PANTHER" id="PTHR23020">
    <property type="entry name" value="UNCHARACTERIZED NUCLEAR HORMONE RECEPTOR-RELATED"/>
    <property type="match status" value="1"/>
</dbReference>
<evidence type="ECO:0000313" key="2">
    <source>
        <dbReference type="EMBL" id="RMJ18089.1"/>
    </source>
</evidence>
<dbReference type="PANTHER" id="PTHR23020:SF41">
    <property type="entry name" value="AMINOGLYCOSIDE PHOSPHOTRANSFERASE DOMAIN-CONTAINING PROTEIN"/>
    <property type="match status" value="1"/>
</dbReference>
<dbReference type="InterPro" id="IPR011009">
    <property type="entry name" value="Kinase-like_dom_sf"/>
</dbReference>
<dbReference type="SMART" id="SM00587">
    <property type="entry name" value="CHK"/>
    <property type="match status" value="1"/>
</dbReference>
<proteinExistence type="predicted"/>
<evidence type="ECO:0000313" key="3">
    <source>
        <dbReference type="Proteomes" id="UP000277212"/>
    </source>
</evidence>
<reference evidence="2 3" key="1">
    <citation type="submission" date="2017-06" db="EMBL/GenBank/DDBJ databases">
        <title>Comparative genomic analysis of Ambrosia Fusariam Clade fungi.</title>
        <authorList>
            <person name="Stajich J.E."/>
            <person name="Carrillo J."/>
            <person name="Kijimoto T."/>
            <person name="Eskalen A."/>
            <person name="O'Donnell K."/>
            <person name="Kasson M."/>
        </authorList>
    </citation>
    <scope>NUCLEOTIDE SEQUENCE [LARGE SCALE GENOMIC DNA]</scope>
    <source>
        <strain evidence="2">UCR3666</strain>
    </source>
</reference>
<comment type="caution">
    <text evidence="2">The sequence shown here is derived from an EMBL/GenBank/DDBJ whole genome shotgun (WGS) entry which is preliminary data.</text>
</comment>
<dbReference type="AlphaFoldDB" id="A0A3M2SKJ7"/>
<dbReference type="Gene3D" id="3.90.1200.10">
    <property type="match status" value="1"/>
</dbReference>
<dbReference type="InterPro" id="IPR015897">
    <property type="entry name" value="CHK_kinase-like"/>
</dbReference>
<gene>
    <name evidence="2" type="ORF">CDV36_002226</name>
</gene>
<evidence type="ECO:0000259" key="1">
    <source>
        <dbReference type="SMART" id="SM00587"/>
    </source>
</evidence>
<dbReference type="EMBL" id="NKUJ01000023">
    <property type="protein sequence ID" value="RMJ18089.1"/>
    <property type="molecule type" value="Genomic_DNA"/>
</dbReference>
<name>A0A3M2SKJ7_9HYPO</name>
<dbReference type="Pfam" id="PF01636">
    <property type="entry name" value="APH"/>
    <property type="match status" value="1"/>
</dbReference>
<dbReference type="InterPro" id="IPR002575">
    <property type="entry name" value="Aminoglycoside_PTrfase"/>
</dbReference>
<accession>A0A3M2SKJ7</accession>
<organism evidence="2 3">
    <name type="scientific">Fusarium kuroshium</name>
    <dbReference type="NCBI Taxonomy" id="2010991"/>
    <lineage>
        <taxon>Eukaryota</taxon>
        <taxon>Fungi</taxon>
        <taxon>Dikarya</taxon>
        <taxon>Ascomycota</taxon>
        <taxon>Pezizomycotina</taxon>
        <taxon>Sordariomycetes</taxon>
        <taxon>Hypocreomycetidae</taxon>
        <taxon>Hypocreales</taxon>
        <taxon>Nectriaceae</taxon>
        <taxon>Fusarium</taxon>
        <taxon>Fusarium solani species complex</taxon>
    </lineage>
</organism>
<protein>
    <recommendedName>
        <fullName evidence="1">CHK kinase-like domain-containing protein</fullName>
    </recommendedName>
</protein>
<feature type="domain" description="CHK kinase-like" evidence="1">
    <location>
        <begin position="133"/>
        <end position="317"/>
    </location>
</feature>
<dbReference type="InterPro" id="IPR052961">
    <property type="entry name" value="Oxido-Kinase-like_Enzymes"/>
</dbReference>
<keyword evidence="3" id="KW-1185">Reference proteome</keyword>
<dbReference type="Proteomes" id="UP000277212">
    <property type="component" value="Unassembled WGS sequence"/>
</dbReference>
<dbReference type="OrthoDB" id="191037at2759"/>
<dbReference type="SUPFAM" id="SSF56112">
    <property type="entry name" value="Protein kinase-like (PK-like)"/>
    <property type="match status" value="1"/>
</dbReference>
<sequence length="373" mass="42022">MTPSLTKCPKAPPRGLFDLENPLPMTPEEVTTEWLSEALGVSIQDFDMTSISHGTSSKLFLNLTFSDGVETDIPQKVCLKGGFNPIIRETVPEMWPTYRREAEFYYHVAPKTNMLLPKTWVCSTDTVNGQGVFIMSDVADECSFGTPLEPWAPDRVEEALRQLASLHGKTWNTKEEEYPWLFGKDGSKLANPVRNIVLALLQPEPWAARFNEKCRPPVAEELLDPDRIRKAYLALWKHADSDQKYFSLIHGDNHVGNTLIAKDGTPGFIDWQGLQYGPAILDLVYFLCGALTVEDRRKNEGALIESYLEALHQEGGPKLTKDDIWDDYCRYNLQGFLWAMTPSTMQPDDAVFAMSERYSASIIDHGTLDLLGV</sequence>